<protein>
    <submittedName>
        <fullName evidence="2">Uncharacterized protein</fullName>
    </submittedName>
</protein>
<evidence type="ECO:0000256" key="1">
    <source>
        <dbReference type="SAM" id="MobiDB-lite"/>
    </source>
</evidence>
<dbReference type="Proteomes" id="UP000886998">
    <property type="component" value="Unassembled WGS sequence"/>
</dbReference>
<comment type="caution">
    <text evidence="2">The sequence shown here is derived from an EMBL/GenBank/DDBJ whole genome shotgun (WGS) entry which is preliminary data.</text>
</comment>
<dbReference type="EMBL" id="BMAV01019307">
    <property type="protein sequence ID" value="GFY72252.1"/>
    <property type="molecule type" value="Genomic_DNA"/>
</dbReference>
<organism evidence="2 3">
    <name type="scientific">Trichonephila inaurata madagascariensis</name>
    <dbReference type="NCBI Taxonomy" id="2747483"/>
    <lineage>
        <taxon>Eukaryota</taxon>
        <taxon>Metazoa</taxon>
        <taxon>Ecdysozoa</taxon>
        <taxon>Arthropoda</taxon>
        <taxon>Chelicerata</taxon>
        <taxon>Arachnida</taxon>
        <taxon>Araneae</taxon>
        <taxon>Araneomorphae</taxon>
        <taxon>Entelegynae</taxon>
        <taxon>Araneoidea</taxon>
        <taxon>Nephilidae</taxon>
        <taxon>Trichonephila</taxon>
        <taxon>Trichonephila inaurata</taxon>
    </lineage>
</organism>
<evidence type="ECO:0000313" key="3">
    <source>
        <dbReference type="Proteomes" id="UP000886998"/>
    </source>
</evidence>
<feature type="region of interest" description="Disordered" evidence="1">
    <location>
        <begin position="34"/>
        <end position="63"/>
    </location>
</feature>
<evidence type="ECO:0000313" key="2">
    <source>
        <dbReference type="EMBL" id="GFY72252.1"/>
    </source>
</evidence>
<proteinExistence type="predicted"/>
<keyword evidence="3" id="KW-1185">Reference proteome</keyword>
<sequence length="158" mass="17731">MEREKVDGPTAGEEVGVPHSSVCRRLISVAEMNGSISRGADRPPTHRGQLPGRGRLSEEPVWRSRREEIRRERCLLIGLSCLLLKSSFRRNQWTEEVEARRRDVGCLPSTTQILSSSLTREPGGCGRICGGFRVFPVGKKTASFCWVYGYFSILYQSS</sequence>
<accession>A0A8X6YHT4</accession>
<reference evidence="2" key="1">
    <citation type="submission" date="2020-08" db="EMBL/GenBank/DDBJ databases">
        <title>Multicomponent nature underlies the extraordinary mechanical properties of spider dragline silk.</title>
        <authorList>
            <person name="Kono N."/>
            <person name="Nakamura H."/>
            <person name="Mori M."/>
            <person name="Yoshida Y."/>
            <person name="Ohtoshi R."/>
            <person name="Malay A.D."/>
            <person name="Moran D.A.P."/>
            <person name="Tomita M."/>
            <person name="Numata K."/>
            <person name="Arakawa K."/>
        </authorList>
    </citation>
    <scope>NUCLEOTIDE SEQUENCE</scope>
</reference>
<gene>
    <name evidence="2" type="ORF">TNIN_104361</name>
</gene>
<name>A0A8X6YHT4_9ARAC</name>
<dbReference type="AlphaFoldDB" id="A0A8X6YHT4"/>